<comment type="caution">
    <text evidence="2">The sequence shown here is derived from an EMBL/GenBank/DDBJ whole genome shotgun (WGS) entry which is preliminary data.</text>
</comment>
<gene>
    <name evidence="2" type="ORF">PVAP13_6NG179206</name>
</gene>
<feature type="compositionally biased region" description="Basic and acidic residues" evidence="1">
    <location>
        <begin position="7"/>
        <end position="27"/>
    </location>
</feature>
<proteinExistence type="predicted"/>
<evidence type="ECO:0000313" key="3">
    <source>
        <dbReference type="Proteomes" id="UP000823388"/>
    </source>
</evidence>
<accession>A0A8T0QWC8</accession>
<protein>
    <submittedName>
        <fullName evidence="2">Uncharacterized protein</fullName>
    </submittedName>
</protein>
<reference evidence="2" key="1">
    <citation type="submission" date="2020-05" db="EMBL/GenBank/DDBJ databases">
        <title>WGS assembly of Panicum virgatum.</title>
        <authorList>
            <person name="Lovell J.T."/>
            <person name="Jenkins J."/>
            <person name="Shu S."/>
            <person name="Juenger T.E."/>
            <person name="Schmutz J."/>
        </authorList>
    </citation>
    <scope>NUCLEOTIDE SEQUENCE</scope>
    <source>
        <strain evidence="2">AP13</strain>
    </source>
</reference>
<feature type="region of interest" description="Disordered" evidence="1">
    <location>
        <begin position="1"/>
        <end position="138"/>
    </location>
</feature>
<dbReference type="Proteomes" id="UP000823388">
    <property type="component" value="Chromosome 6N"/>
</dbReference>
<organism evidence="2 3">
    <name type="scientific">Panicum virgatum</name>
    <name type="common">Blackwell switchgrass</name>
    <dbReference type="NCBI Taxonomy" id="38727"/>
    <lineage>
        <taxon>Eukaryota</taxon>
        <taxon>Viridiplantae</taxon>
        <taxon>Streptophyta</taxon>
        <taxon>Embryophyta</taxon>
        <taxon>Tracheophyta</taxon>
        <taxon>Spermatophyta</taxon>
        <taxon>Magnoliopsida</taxon>
        <taxon>Liliopsida</taxon>
        <taxon>Poales</taxon>
        <taxon>Poaceae</taxon>
        <taxon>PACMAD clade</taxon>
        <taxon>Panicoideae</taxon>
        <taxon>Panicodae</taxon>
        <taxon>Paniceae</taxon>
        <taxon>Panicinae</taxon>
        <taxon>Panicum</taxon>
        <taxon>Panicum sect. Hiantes</taxon>
    </lineage>
</organism>
<evidence type="ECO:0000313" key="2">
    <source>
        <dbReference type="EMBL" id="KAG2577552.1"/>
    </source>
</evidence>
<name>A0A8T0QWC8_PANVG</name>
<keyword evidence="3" id="KW-1185">Reference proteome</keyword>
<evidence type="ECO:0000256" key="1">
    <source>
        <dbReference type="SAM" id="MobiDB-lite"/>
    </source>
</evidence>
<dbReference type="EMBL" id="CM029048">
    <property type="protein sequence ID" value="KAG2577552.1"/>
    <property type="molecule type" value="Genomic_DNA"/>
</dbReference>
<dbReference type="AlphaFoldDB" id="A0A8T0QWC8"/>
<sequence length="156" mass="16479">MSSRRQPRTDPPRRHEELERVRGEGRHLAQTAVSLTAPMRPGHPRRALTAASTSRKPRSMPPRGAPALCDAGLPCRTPTAACQGTERGSHLTFAPPDPASPAPDLGPGSKRRRPCEPPDHGPPPPDLGFDGAGRGEDGVVAVAAPTSRVGKASMLW</sequence>